<dbReference type="CDD" id="cd05374">
    <property type="entry name" value="17beta-HSD-like_SDR_c"/>
    <property type="match status" value="1"/>
</dbReference>
<dbReference type="Gene3D" id="3.40.50.720">
    <property type="entry name" value="NAD(P)-binding Rossmann-like Domain"/>
    <property type="match status" value="1"/>
</dbReference>
<evidence type="ECO:0000256" key="3">
    <source>
        <dbReference type="ARBA" id="ARBA00023002"/>
    </source>
</evidence>
<dbReference type="GO" id="GO:0016491">
    <property type="term" value="F:oxidoreductase activity"/>
    <property type="evidence" value="ECO:0007669"/>
    <property type="project" value="UniProtKB-KW"/>
</dbReference>
<dbReference type="SUPFAM" id="SSF51735">
    <property type="entry name" value="NAD(P)-binding Rossmann-fold domains"/>
    <property type="match status" value="1"/>
</dbReference>
<evidence type="ECO:0000313" key="5">
    <source>
        <dbReference type="EMBL" id="KAJ7701478.1"/>
    </source>
</evidence>
<dbReference type="InterPro" id="IPR002347">
    <property type="entry name" value="SDR_fam"/>
</dbReference>
<dbReference type="PROSITE" id="PS00061">
    <property type="entry name" value="ADH_SHORT"/>
    <property type="match status" value="1"/>
</dbReference>
<organism evidence="5 6">
    <name type="scientific">Mycena rosella</name>
    <name type="common">Pink bonnet</name>
    <name type="synonym">Agaricus rosellus</name>
    <dbReference type="NCBI Taxonomy" id="1033263"/>
    <lineage>
        <taxon>Eukaryota</taxon>
        <taxon>Fungi</taxon>
        <taxon>Dikarya</taxon>
        <taxon>Basidiomycota</taxon>
        <taxon>Agaricomycotina</taxon>
        <taxon>Agaricomycetes</taxon>
        <taxon>Agaricomycetidae</taxon>
        <taxon>Agaricales</taxon>
        <taxon>Marasmiineae</taxon>
        <taxon>Mycenaceae</taxon>
        <taxon>Mycena</taxon>
    </lineage>
</organism>
<dbReference type="Proteomes" id="UP001221757">
    <property type="component" value="Unassembled WGS sequence"/>
</dbReference>
<comment type="caution">
    <text evidence="5">The sequence shown here is derived from an EMBL/GenBank/DDBJ whole genome shotgun (WGS) entry which is preliminary data.</text>
</comment>
<dbReference type="PRINTS" id="PR00080">
    <property type="entry name" value="SDRFAMILY"/>
</dbReference>
<proteinExistence type="inferred from homology"/>
<dbReference type="InterPro" id="IPR036291">
    <property type="entry name" value="NAD(P)-bd_dom_sf"/>
</dbReference>
<keyword evidence="2" id="KW-0521">NADP</keyword>
<keyword evidence="3" id="KW-0560">Oxidoreductase</keyword>
<name>A0AAD7GMC8_MYCRO</name>
<dbReference type="Pfam" id="PF00106">
    <property type="entry name" value="adh_short"/>
    <property type="match status" value="1"/>
</dbReference>
<dbReference type="PANTHER" id="PTHR43976">
    <property type="entry name" value="SHORT CHAIN DEHYDROGENASE"/>
    <property type="match status" value="1"/>
</dbReference>
<sequence>MSATNSPVFLITGCSSGFGRELTIAALNKGFRVIATARRVETLDSLEKLGAKVLTLDVTSSDAELTAFAAKSIAIYGQVDYLVNNAGFVQAGAVEEVSVAETVREFNTNFFGLVTTTNAFLPYFRERKAGTIVNISSISSSLGTPGAGIYAASKAAVDAVSDTWAHELVEYNIRSIAVQPGNFRTEVLKSANVRRAEKFIEGYQMVHGFIDFMSKAAGMEAGDPVKGAQNIIAFVSDPERKQLPLRLALGEDAFAGLTAFHTQQLADLEAAKSWSTDTNFPAET</sequence>
<dbReference type="AlphaFoldDB" id="A0AAD7GMC8"/>
<protein>
    <submittedName>
        <fullName evidence="5">3-oxoacyl-reductase</fullName>
    </submittedName>
</protein>
<evidence type="ECO:0000313" key="6">
    <source>
        <dbReference type="Proteomes" id="UP001221757"/>
    </source>
</evidence>
<dbReference type="InterPro" id="IPR051911">
    <property type="entry name" value="SDR_oxidoreductase"/>
</dbReference>
<dbReference type="PANTHER" id="PTHR43976:SF16">
    <property type="entry name" value="SHORT-CHAIN DEHYDROGENASE_REDUCTASE FAMILY PROTEIN"/>
    <property type="match status" value="1"/>
</dbReference>
<comment type="similarity">
    <text evidence="1 4">Belongs to the short-chain dehydrogenases/reductases (SDR) family.</text>
</comment>
<evidence type="ECO:0000256" key="1">
    <source>
        <dbReference type="ARBA" id="ARBA00006484"/>
    </source>
</evidence>
<evidence type="ECO:0000256" key="4">
    <source>
        <dbReference type="RuleBase" id="RU000363"/>
    </source>
</evidence>
<reference evidence="5" key="1">
    <citation type="submission" date="2023-03" db="EMBL/GenBank/DDBJ databases">
        <title>Massive genome expansion in bonnet fungi (Mycena s.s.) driven by repeated elements and novel gene families across ecological guilds.</title>
        <authorList>
            <consortium name="Lawrence Berkeley National Laboratory"/>
            <person name="Harder C.B."/>
            <person name="Miyauchi S."/>
            <person name="Viragh M."/>
            <person name="Kuo A."/>
            <person name="Thoen E."/>
            <person name="Andreopoulos B."/>
            <person name="Lu D."/>
            <person name="Skrede I."/>
            <person name="Drula E."/>
            <person name="Henrissat B."/>
            <person name="Morin E."/>
            <person name="Kohler A."/>
            <person name="Barry K."/>
            <person name="LaButti K."/>
            <person name="Morin E."/>
            <person name="Salamov A."/>
            <person name="Lipzen A."/>
            <person name="Mereny Z."/>
            <person name="Hegedus B."/>
            <person name="Baldrian P."/>
            <person name="Stursova M."/>
            <person name="Weitz H."/>
            <person name="Taylor A."/>
            <person name="Grigoriev I.V."/>
            <person name="Nagy L.G."/>
            <person name="Martin F."/>
            <person name="Kauserud H."/>
        </authorList>
    </citation>
    <scope>NUCLEOTIDE SEQUENCE</scope>
    <source>
        <strain evidence="5">CBHHK067</strain>
    </source>
</reference>
<gene>
    <name evidence="5" type="ORF">B0H17DRAFT_1157721</name>
</gene>
<dbReference type="PRINTS" id="PR00081">
    <property type="entry name" value="GDHRDH"/>
</dbReference>
<keyword evidence="6" id="KW-1185">Reference proteome</keyword>
<dbReference type="EMBL" id="JARKIE010000017">
    <property type="protein sequence ID" value="KAJ7701478.1"/>
    <property type="molecule type" value="Genomic_DNA"/>
</dbReference>
<accession>A0AAD7GMC8</accession>
<evidence type="ECO:0000256" key="2">
    <source>
        <dbReference type="ARBA" id="ARBA00022857"/>
    </source>
</evidence>
<dbReference type="InterPro" id="IPR020904">
    <property type="entry name" value="Sc_DH/Rdtase_CS"/>
</dbReference>